<keyword evidence="3" id="KW-0285">Flavoprotein</keyword>
<keyword evidence="9" id="KW-1185">Reference proteome</keyword>
<organism evidence="8 9">
    <name type="scientific">Delftia acidovorans (strain DSM 14801 / SPH-1)</name>
    <dbReference type="NCBI Taxonomy" id="398578"/>
    <lineage>
        <taxon>Bacteria</taxon>
        <taxon>Pseudomonadati</taxon>
        <taxon>Pseudomonadota</taxon>
        <taxon>Betaproteobacteria</taxon>
        <taxon>Burkholderiales</taxon>
        <taxon>Comamonadaceae</taxon>
        <taxon>Delftia</taxon>
    </lineage>
</organism>
<evidence type="ECO:0000256" key="4">
    <source>
        <dbReference type="ARBA" id="ARBA00022827"/>
    </source>
</evidence>
<dbReference type="SUPFAM" id="SSF54373">
    <property type="entry name" value="FAD-linked reductases, C-terminal domain"/>
    <property type="match status" value="1"/>
</dbReference>
<evidence type="ECO:0000256" key="1">
    <source>
        <dbReference type="ARBA" id="ARBA00001974"/>
    </source>
</evidence>
<dbReference type="PANTHER" id="PTHR11552">
    <property type="entry name" value="GLUCOSE-METHANOL-CHOLINE GMC OXIDOREDUCTASE"/>
    <property type="match status" value="1"/>
</dbReference>
<comment type="similarity">
    <text evidence="2">Belongs to the GMC oxidoreductase family.</text>
</comment>
<dbReference type="STRING" id="398578.Daci_0364"/>
<evidence type="ECO:0000259" key="7">
    <source>
        <dbReference type="PROSITE" id="PS00624"/>
    </source>
</evidence>
<dbReference type="eggNOG" id="COG2303">
    <property type="taxonomic scope" value="Bacteria"/>
</dbReference>
<dbReference type="Pfam" id="PF00732">
    <property type="entry name" value="GMC_oxred_N"/>
    <property type="match status" value="1"/>
</dbReference>
<dbReference type="GO" id="GO:0050660">
    <property type="term" value="F:flavin adenine dinucleotide binding"/>
    <property type="evidence" value="ECO:0007669"/>
    <property type="project" value="InterPro"/>
</dbReference>
<gene>
    <name evidence="8" type="ordered locus">Daci_0364</name>
</gene>
<dbReference type="KEGG" id="dac:Daci_0364"/>
<proteinExistence type="inferred from homology"/>
<reference evidence="9" key="2">
    <citation type="submission" date="2007-11" db="EMBL/GenBank/DDBJ databases">
        <title>Complete sequence of Delftia acidovorans DSM 14801 / SPH-1.</title>
        <authorList>
            <person name="Copeland A."/>
            <person name="Lucas S."/>
            <person name="Lapidus A."/>
            <person name="Barry K."/>
            <person name="Glavina del Rio T."/>
            <person name="Dalin E."/>
            <person name="Tice H."/>
            <person name="Pitluck S."/>
            <person name="Lowry S."/>
            <person name="Clum A."/>
            <person name="Schmutz J."/>
            <person name="Larimer F."/>
            <person name="Land M."/>
            <person name="Hauser L."/>
            <person name="Kyrpides N."/>
            <person name="Kim E."/>
            <person name="Schleheck D."/>
            <person name="Richardson P."/>
        </authorList>
    </citation>
    <scope>NUCLEOTIDE SEQUENCE [LARGE SCALE GENOMIC DNA]</scope>
    <source>
        <strain evidence="9">DSM 14801 / SPH-1</strain>
    </source>
</reference>
<dbReference type="PANTHER" id="PTHR11552:SF147">
    <property type="entry name" value="CHOLINE DEHYDROGENASE, MITOCHONDRIAL"/>
    <property type="match status" value="1"/>
</dbReference>
<dbReference type="Gene3D" id="3.30.560.10">
    <property type="entry name" value="Glucose Oxidase, domain 3"/>
    <property type="match status" value="1"/>
</dbReference>
<evidence type="ECO:0000256" key="2">
    <source>
        <dbReference type="ARBA" id="ARBA00010790"/>
    </source>
</evidence>
<evidence type="ECO:0000256" key="6">
    <source>
        <dbReference type="SAM" id="MobiDB-lite"/>
    </source>
</evidence>
<dbReference type="EMBL" id="CP000884">
    <property type="protein sequence ID" value="ABX33010.1"/>
    <property type="molecule type" value="Genomic_DNA"/>
</dbReference>
<dbReference type="Proteomes" id="UP000000784">
    <property type="component" value="Chromosome"/>
</dbReference>
<evidence type="ECO:0000313" key="8">
    <source>
        <dbReference type="EMBL" id="ABX33010.1"/>
    </source>
</evidence>
<feature type="domain" description="Glucose-methanol-choline oxidoreductase N-terminal" evidence="7">
    <location>
        <begin position="319"/>
        <end position="333"/>
    </location>
</feature>
<feature type="region of interest" description="Disordered" evidence="6">
    <location>
        <begin position="1"/>
        <end position="40"/>
    </location>
</feature>
<dbReference type="GO" id="GO:0016614">
    <property type="term" value="F:oxidoreductase activity, acting on CH-OH group of donors"/>
    <property type="evidence" value="ECO:0007669"/>
    <property type="project" value="InterPro"/>
</dbReference>
<dbReference type="Pfam" id="PF05199">
    <property type="entry name" value="GMC_oxred_C"/>
    <property type="match status" value="1"/>
</dbReference>
<protein>
    <submittedName>
        <fullName evidence="8">Glucose-methanol-choline oxidoreductase</fullName>
    </submittedName>
</protein>
<dbReference type="PIRSF" id="PIRSF000137">
    <property type="entry name" value="Alcohol_oxidase"/>
    <property type="match status" value="1"/>
</dbReference>
<reference evidence="8 9" key="1">
    <citation type="journal article" date="2004" name="Appl. Environ. Microbiol.">
        <title>Mineralization of individual congeners of linear alkylbenzenesulfonate by defined pairs of heterotrophic bacteria.</title>
        <authorList>
            <person name="Schleheck D."/>
            <person name="Knepper T.P."/>
            <person name="Fischer K."/>
            <person name="Cook A.M."/>
        </authorList>
    </citation>
    <scope>NUCLEOTIDE SEQUENCE [LARGE SCALE GENOMIC DNA]</scope>
    <source>
        <strain evidence="9">DSM 14801 / SPH-1</strain>
    </source>
</reference>
<dbReference type="InterPro" id="IPR036188">
    <property type="entry name" value="FAD/NAD-bd_sf"/>
</dbReference>
<evidence type="ECO:0000256" key="5">
    <source>
        <dbReference type="PIRSR" id="PIRSR000137-2"/>
    </source>
</evidence>
<accession>A9BPP1</accession>
<dbReference type="InterPro" id="IPR007867">
    <property type="entry name" value="GMC_OxRtase_C"/>
</dbReference>
<name>A9BPP1_DELAS</name>
<dbReference type="SUPFAM" id="SSF51905">
    <property type="entry name" value="FAD/NAD(P)-binding domain"/>
    <property type="match status" value="1"/>
</dbReference>
<evidence type="ECO:0000256" key="3">
    <source>
        <dbReference type="ARBA" id="ARBA00022630"/>
    </source>
</evidence>
<dbReference type="PROSITE" id="PS00624">
    <property type="entry name" value="GMC_OXRED_2"/>
    <property type="match status" value="1"/>
</dbReference>
<dbReference type="AlphaFoldDB" id="A9BPP1"/>
<feature type="binding site" evidence="5">
    <location>
        <position position="279"/>
    </location>
    <ligand>
        <name>FAD</name>
        <dbReference type="ChEBI" id="CHEBI:57692"/>
    </ligand>
</feature>
<comment type="cofactor">
    <cofactor evidence="1 5">
        <name>FAD</name>
        <dbReference type="ChEBI" id="CHEBI:57692"/>
    </cofactor>
</comment>
<dbReference type="Gene3D" id="3.50.50.60">
    <property type="entry name" value="FAD/NAD(P)-binding domain"/>
    <property type="match status" value="1"/>
</dbReference>
<dbReference type="InterPro" id="IPR012132">
    <property type="entry name" value="GMC_OxRdtase"/>
</dbReference>
<sequence length="618" mass="67032">MLQKKESSALSLSTVRMPSAQWAEAPTPAPKDAPARSGRPPISMSNTTFDYIVIGAGTAGALLANRLSRDGRSRVLLIEAGAKDDYHWIHIPVGYLYCIGNPRTDWLYQTEPDAGLNGRSLRYPRGKTLGGCSSINGMIYMRGQARDYDGWAELTGDDAWRWDQVLPAFRQHESHWRLDAGGNADAGFRALHGGTGTGGSAEWRVERQRLRWDILDAFAEAAQQAGIPATEDFNGGSNEGVGYFEVNQKGGLRWNTAKAFLRPTCYGRPNFELWTHAQVSQLLFEQLPAGGLRCSGAQVWTGSEMVNVQASQEVLLCAGAVNSPQILQLSGIGPGALLQNHGIAVRHDLPGVGENLQDHLQIRSVYKIKGARTLNTMANSLWGKAGIGLEYLLRRSGPMSMAPSQLGAFTRSSPQQEHPNIQYHVQPLSLDAFGEPLHGFPAFTASVCNLNPTSRGTVRIHSGDFRQAPAIAPHYLSTPEDRQVAADSLRVTRRIVGQSALARFAPEEWKPGVQYQSDEDLARLAGDIATTIFHPVGTTKMGRADDPMAVLDSRLRVRGVQGLRVIDAGAMPRITSGNTNSPTLMMAEKAAGWILADRQGQGQETARESTEPAVALAA</sequence>
<feature type="region of interest" description="Disordered" evidence="6">
    <location>
        <begin position="598"/>
        <end position="618"/>
    </location>
</feature>
<dbReference type="HOGENOM" id="CLU_002865_7_1_4"/>
<evidence type="ECO:0000313" key="9">
    <source>
        <dbReference type="Proteomes" id="UP000000784"/>
    </source>
</evidence>
<dbReference type="InterPro" id="IPR000172">
    <property type="entry name" value="GMC_OxRdtase_N"/>
</dbReference>
<keyword evidence="4 5" id="KW-0274">FAD</keyword>